<dbReference type="InterPro" id="IPR044066">
    <property type="entry name" value="TRIAD_supradom"/>
</dbReference>
<feature type="region of interest" description="Disordered" evidence="14">
    <location>
        <begin position="240"/>
        <end position="286"/>
    </location>
</feature>
<feature type="compositionally biased region" description="Polar residues" evidence="14">
    <location>
        <begin position="242"/>
        <end position="258"/>
    </location>
</feature>
<evidence type="ECO:0000256" key="1">
    <source>
        <dbReference type="ARBA" id="ARBA00001798"/>
    </source>
</evidence>
<dbReference type="Gene3D" id="3.30.40.10">
    <property type="entry name" value="Zinc/RING finger domain, C3HC4 (zinc finger)"/>
    <property type="match status" value="1"/>
</dbReference>
<evidence type="ECO:0000313" key="19">
    <source>
        <dbReference type="EMBL" id="JAG50929.1"/>
    </source>
</evidence>
<evidence type="ECO:0000256" key="10">
    <source>
        <dbReference type="ARBA" id="ARBA00022771"/>
    </source>
</evidence>
<feature type="compositionally biased region" description="Basic and acidic residues" evidence="14">
    <location>
        <begin position="452"/>
        <end position="502"/>
    </location>
</feature>
<dbReference type="UniPathway" id="UPA00143"/>
<dbReference type="CDD" id="cd20345">
    <property type="entry name" value="BRcat_RBR_HOIL1"/>
    <property type="match status" value="1"/>
</dbReference>
<evidence type="ECO:0000256" key="5">
    <source>
        <dbReference type="ARBA" id="ARBA00017887"/>
    </source>
</evidence>
<feature type="domain" description="RING-type" evidence="18">
    <location>
        <begin position="1002"/>
        <end position="1230"/>
    </location>
</feature>
<comment type="catalytic activity">
    <reaction evidence="1">
        <text>[E2 ubiquitin-conjugating enzyme]-S-ubiquitinyl-L-cysteine + [acceptor protein]-L-lysine = [E2 ubiquitin-conjugating enzyme]-L-cysteine + [acceptor protein]-N(6)-ubiquitinyl-L-lysine.</text>
        <dbReference type="EC" id="2.3.2.31"/>
    </reaction>
</comment>
<dbReference type="PANTHER" id="PTHR22770">
    <property type="entry name" value="UBIQUITIN CONJUGATING ENZYME 7 INTERACTING PROTEIN-RELATED"/>
    <property type="match status" value="1"/>
</dbReference>
<keyword evidence="8" id="KW-0479">Metal-binding</keyword>
<dbReference type="InterPro" id="IPR000626">
    <property type="entry name" value="Ubiquitin-like_dom"/>
</dbReference>
<feature type="domain" description="Ubiquitin-like" evidence="15">
    <location>
        <begin position="741"/>
        <end position="808"/>
    </location>
</feature>
<evidence type="ECO:0000259" key="15">
    <source>
        <dbReference type="PROSITE" id="PS50053"/>
    </source>
</evidence>
<dbReference type="CDD" id="cd16633">
    <property type="entry name" value="mRING-HC-C3HC3D_RBR_HOIL1"/>
    <property type="match status" value="1"/>
</dbReference>
<dbReference type="Gene3D" id="3.10.20.90">
    <property type="entry name" value="Phosphatidylinositol 3-kinase Catalytic Subunit, Chain A, domain 1"/>
    <property type="match status" value="1"/>
</dbReference>
<dbReference type="InterPro" id="IPR051628">
    <property type="entry name" value="LUBAC_E3_Ligases"/>
</dbReference>
<dbReference type="AlphaFoldDB" id="A0A0K8SCU5"/>
<feature type="compositionally biased region" description="Basic and acidic residues" evidence="14">
    <location>
        <begin position="955"/>
        <end position="970"/>
    </location>
</feature>
<evidence type="ECO:0000256" key="3">
    <source>
        <dbReference type="ARBA" id="ARBA00008278"/>
    </source>
</evidence>
<dbReference type="GO" id="GO:0061630">
    <property type="term" value="F:ubiquitin protein ligase activity"/>
    <property type="evidence" value="ECO:0007669"/>
    <property type="project" value="UniProtKB-EC"/>
</dbReference>
<feature type="compositionally biased region" description="Low complexity" evidence="14">
    <location>
        <begin position="343"/>
        <end position="354"/>
    </location>
</feature>
<dbReference type="SMART" id="SM00547">
    <property type="entry name" value="ZnF_RBZ"/>
    <property type="match status" value="2"/>
</dbReference>
<feature type="compositionally biased region" description="Basic and acidic residues" evidence="14">
    <location>
        <begin position="162"/>
        <end position="182"/>
    </location>
</feature>
<feature type="region of interest" description="Disordered" evidence="14">
    <location>
        <begin position="642"/>
        <end position="662"/>
    </location>
</feature>
<feature type="compositionally biased region" description="Polar residues" evidence="14">
    <location>
        <begin position="27"/>
        <end position="38"/>
    </location>
</feature>
<dbReference type="InterPro" id="IPR029071">
    <property type="entry name" value="Ubiquitin-like_domsf"/>
</dbReference>
<sequence>MYEANRLQRQQSTFIPMIAEVSESTVTSPASTVANTPSEPIAPPIPGTSATPVITPSEQSKALERVPVQLPASALKPVVHVVWNCPRCTLENPRWKITCEACDMWRPVPCEFKEVKPKHPLPLAVLRIVEPKDQKRPGTIEITELKDDEPANNVSQTNGIADKSDEPKPRKDKNLDLRDNKTKRSSQGLTISDLLFNTQGNSTPKDNTWYKDILNGLNLPPSTTTYKEYTNNLQRKLEQSEKPLNTTKLPPESNVPTPSASGSSISSLSSTNSEKPSTSSAALSFPKGDIVEPEEIRKARLAFFEKYGQPSTSQAKQDNNLSSESKIKGDATKTQHQGKINETSKLSSSSKTSTPVVVTRNEASKDSKLPTIDGRKGHAENLEIRTEEKGTGYKEQSAEDRLKTVSKSPDFKPEMSPTVKTRSISRNEEISVKDTQTTDITYKPCLSNDQEEDRKKLREMLKEMKHSLPKRSKDEKGAQKSNNDDNSQKAARTDEVKNEIRSPKLGAIRKIVTEKSPKPIENNYKHGPSDKAEAYLVESETIVEEIKMKKPLGKTSSSAQTTAMVRQLTPQAKPPSGKEVIVPITVEEYQIKDGVLYTSVTKKAKRIGSGTFQLMRPRDFANIKAIKTKVPEASAPLYANMSPEAEQPSNQGASSKSKEVEQLSLQLTEPQGLAHFRAGLATTNDTNNMNTIAVNRLLRRLESAIANGQHELAAALAKELAQLKVNCVVTRQKPEAPTSQIQVDMYVEDKEIHQGPFPLQLKPSTTIEQLKMKVEREYEIPCGVQRWIIGKALANEDKASLESLGVTESGSAVYLYLVVPEDPAALTSPHLLRKELGSLLKEDLNDLEGAVGGELSSSNEIKPEKVVIVENPEGSAAGAALRTETIIIEEVVTPAIETNGLMRKEVAKPVFVDKTDSAGWRCGRCTLVNPSDRPGCAACGSEQQNEQETTVETPKNQKHEATRADNEKKVDEEAAKAVEEKKKLDYQKLVDLEKSDLIISTETFECPICIVDYQPNEGVVLRECLHVFCRACLANTVEYSDEAEVKCPFRNDKYTCDSTLLEREIKALVTPEVYEQHLAKSIALAETKIGNAFHCKTPDCKGWCIFEDNVNLFRCPVCTHTNCLTCQAVHEGVDCKQFQEQLNKDSEVNVEAKRTKEMLQEMVDRGEAMNCPTCQVVLMKKWGCDWLRCSMCKTEICWITRGPRWGPNGKGDTSGGCQCGVNGIKCHPKCTYCH</sequence>
<feature type="domain" description="RanBP2-type" evidence="17">
    <location>
        <begin position="914"/>
        <end position="945"/>
    </location>
</feature>
<dbReference type="InterPro" id="IPR047557">
    <property type="entry name" value="Rcat_RBR_HOIL1"/>
</dbReference>
<dbReference type="InterPro" id="IPR013083">
    <property type="entry name" value="Znf_RING/FYVE/PHD"/>
</dbReference>
<feature type="compositionally biased region" description="Low complexity" evidence="14">
    <location>
        <begin position="942"/>
        <end position="953"/>
    </location>
</feature>
<dbReference type="CDD" id="cd20358">
    <property type="entry name" value="Rcat_RBR_HOIL1"/>
    <property type="match status" value="1"/>
</dbReference>
<dbReference type="PROSITE" id="PS50053">
    <property type="entry name" value="UBIQUITIN_2"/>
    <property type="match status" value="1"/>
</dbReference>
<feature type="region of interest" description="Disordered" evidence="14">
    <location>
        <begin position="27"/>
        <end position="52"/>
    </location>
</feature>
<evidence type="ECO:0000259" key="18">
    <source>
        <dbReference type="PROSITE" id="PS51873"/>
    </source>
</evidence>
<dbReference type="SUPFAM" id="SSF90209">
    <property type="entry name" value="Ran binding protein zinc finger-like"/>
    <property type="match status" value="1"/>
</dbReference>
<dbReference type="GO" id="GO:0008270">
    <property type="term" value="F:zinc ion binding"/>
    <property type="evidence" value="ECO:0007669"/>
    <property type="project" value="UniProtKB-KW"/>
</dbReference>
<name>A0A0K8SCU5_LYGHE</name>
<dbReference type="InterPro" id="IPR001841">
    <property type="entry name" value="Znf_RING"/>
</dbReference>
<evidence type="ECO:0000256" key="14">
    <source>
        <dbReference type="SAM" id="MobiDB-lite"/>
    </source>
</evidence>
<dbReference type="PROSITE" id="PS01358">
    <property type="entry name" value="ZF_RANBP2_1"/>
    <property type="match status" value="2"/>
</dbReference>
<dbReference type="InterPro" id="IPR047559">
    <property type="entry name" value="HOIL1_RBR_mRING-HC-C3HC3D"/>
</dbReference>
<evidence type="ECO:0000256" key="7">
    <source>
        <dbReference type="ARBA" id="ARBA00022679"/>
    </source>
</evidence>
<evidence type="ECO:0000256" key="13">
    <source>
        <dbReference type="PROSITE-ProRule" id="PRU00322"/>
    </source>
</evidence>
<comment type="similarity">
    <text evidence="3">Belongs to the RBR family.</text>
</comment>
<organism evidence="19">
    <name type="scientific">Lygus hesperus</name>
    <name type="common">Western plant bug</name>
    <dbReference type="NCBI Taxonomy" id="30085"/>
    <lineage>
        <taxon>Eukaryota</taxon>
        <taxon>Metazoa</taxon>
        <taxon>Ecdysozoa</taxon>
        <taxon>Arthropoda</taxon>
        <taxon>Hexapoda</taxon>
        <taxon>Insecta</taxon>
        <taxon>Pterygota</taxon>
        <taxon>Neoptera</taxon>
        <taxon>Paraneoptera</taxon>
        <taxon>Hemiptera</taxon>
        <taxon>Heteroptera</taxon>
        <taxon>Panheteroptera</taxon>
        <taxon>Cimicomorpha</taxon>
        <taxon>Miridae</taxon>
        <taxon>Mirini</taxon>
        <taxon>Lygus</taxon>
    </lineage>
</organism>
<dbReference type="GO" id="GO:0071797">
    <property type="term" value="C:LUBAC complex"/>
    <property type="evidence" value="ECO:0007669"/>
    <property type="project" value="TreeGrafter"/>
</dbReference>
<dbReference type="InterPro" id="IPR001876">
    <property type="entry name" value="Znf_RanBP2"/>
</dbReference>
<feature type="region of interest" description="Disordered" evidence="14">
    <location>
        <begin position="308"/>
        <end position="532"/>
    </location>
</feature>
<evidence type="ECO:0000256" key="8">
    <source>
        <dbReference type="ARBA" id="ARBA00022723"/>
    </source>
</evidence>
<dbReference type="Gene3D" id="2.30.30.380">
    <property type="entry name" value="Zn-finger domain of Sec23/24"/>
    <property type="match status" value="1"/>
</dbReference>
<dbReference type="GO" id="GO:0009893">
    <property type="term" value="P:positive regulation of metabolic process"/>
    <property type="evidence" value="ECO:0007669"/>
    <property type="project" value="UniProtKB-ARBA"/>
</dbReference>
<feature type="compositionally biased region" description="Polar residues" evidence="14">
    <location>
        <begin position="309"/>
        <end position="324"/>
    </location>
</feature>
<dbReference type="PROSITE" id="PS50089">
    <property type="entry name" value="ZF_RING_2"/>
    <property type="match status" value="1"/>
</dbReference>
<proteinExistence type="inferred from homology"/>
<feature type="region of interest" description="Disordered" evidence="14">
    <location>
        <begin position="141"/>
        <end position="184"/>
    </location>
</feature>
<comment type="pathway">
    <text evidence="2">Protein modification; protein ubiquitination.</text>
</comment>
<dbReference type="PROSITE" id="PS00518">
    <property type="entry name" value="ZF_RING_1"/>
    <property type="match status" value="1"/>
</dbReference>
<dbReference type="GO" id="GO:0097039">
    <property type="term" value="P:protein linear polyubiquitination"/>
    <property type="evidence" value="ECO:0007669"/>
    <property type="project" value="TreeGrafter"/>
</dbReference>
<evidence type="ECO:0000256" key="9">
    <source>
        <dbReference type="ARBA" id="ARBA00022737"/>
    </source>
</evidence>
<dbReference type="PANTHER" id="PTHR22770:SF13">
    <property type="entry name" value="RING-TYPE DOMAIN-CONTAINING PROTEIN"/>
    <property type="match status" value="1"/>
</dbReference>
<feature type="compositionally biased region" description="Basic and acidic residues" evidence="14">
    <location>
        <begin position="362"/>
        <end position="413"/>
    </location>
</feature>
<dbReference type="EC" id="2.3.2.31" evidence="4"/>
<keyword evidence="9" id="KW-0677">Repeat</keyword>
<keyword evidence="10 13" id="KW-0863">Zinc-finger</keyword>
<reference evidence="19" key="1">
    <citation type="submission" date="2014-09" db="EMBL/GenBank/DDBJ databases">
        <authorList>
            <person name="Magalhaes I.L.F."/>
            <person name="Oliveira U."/>
            <person name="Santos F.R."/>
            <person name="Vidigal T.H.D.A."/>
            <person name="Brescovit A.D."/>
            <person name="Santos A.J."/>
        </authorList>
    </citation>
    <scope>NUCLEOTIDE SEQUENCE</scope>
</reference>
<keyword evidence="6" id="KW-0597">Phosphoprotein</keyword>
<dbReference type="PROSITE" id="PS50199">
    <property type="entry name" value="ZF_RANBP2_2"/>
    <property type="match status" value="1"/>
</dbReference>
<dbReference type="FunFam" id="3.30.40.10:FF:000137">
    <property type="entry name" value="RanBP-type and C3HC4-type zinc finger-containing protein 1"/>
    <property type="match status" value="1"/>
</dbReference>
<keyword evidence="7" id="KW-0808">Transferase</keyword>
<evidence type="ECO:0000256" key="4">
    <source>
        <dbReference type="ARBA" id="ARBA00012251"/>
    </source>
</evidence>
<protein>
    <recommendedName>
        <fullName evidence="5">RanBP-type and C3HC4-type zinc finger-containing protein 1</fullName>
        <ecNumber evidence="4">2.3.2.31</ecNumber>
    </recommendedName>
</protein>
<evidence type="ECO:0000259" key="17">
    <source>
        <dbReference type="PROSITE" id="PS50199"/>
    </source>
</evidence>
<evidence type="ECO:0000256" key="6">
    <source>
        <dbReference type="ARBA" id="ARBA00022553"/>
    </source>
</evidence>
<accession>A0A0K8SCU5</accession>
<dbReference type="InterPro" id="IPR017907">
    <property type="entry name" value="Znf_RING_CS"/>
</dbReference>
<dbReference type="Pfam" id="PF14634">
    <property type="entry name" value="zf-RING_5"/>
    <property type="match status" value="1"/>
</dbReference>
<keyword evidence="12" id="KW-0862">Zinc</keyword>
<evidence type="ECO:0000256" key="11">
    <source>
        <dbReference type="ARBA" id="ARBA00022786"/>
    </source>
</evidence>
<dbReference type="GO" id="GO:0043130">
    <property type="term" value="F:ubiquitin binding"/>
    <property type="evidence" value="ECO:0007669"/>
    <property type="project" value="TreeGrafter"/>
</dbReference>
<dbReference type="SUPFAM" id="SSF57850">
    <property type="entry name" value="RING/U-box"/>
    <property type="match status" value="3"/>
</dbReference>
<feature type="region of interest" description="Disordered" evidence="14">
    <location>
        <begin position="937"/>
        <end position="970"/>
    </location>
</feature>
<dbReference type="InterPro" id="IPR036443">
    <property type="entry name" value="Znf_RanBP2_sf"/>
</dbReference>
<keyword evidence="11" id="KW-0833">Ubl conjugation pathway</keyword>
<evidence type="ECO:0000256" key="2">
    <source>
        <dbReference type="ARBA" id="ARBA00004906"/>
    </source>
</evidence>
<dbReference type="GO" id="GO:0043161">
    <property type="term" value="P:proteasome-mediated ubiquitin-dependent protein catabolic process"/>
    <property type="evidence" value="ECO:0007669"/>
    <property type="project" value="TreeGrafter"/>
</dbReference>
<dbReference type="EMBL" id="GBRD01014897">
    <property type="protein sequence ID" value="JAG50929.1"/>
    <property type="molecule type" value="Transcribed_RNA"/>
</dbReference>
<evidence type="ECO:0000259" key="16">
    <source>
        <dbReference type="PROSITE" id="PS50089"/>
    </source>
</evidence>
<feature type="compositionally biased region" description="Low complexity" evidence="14">
    <location>
        <begin position="259"/>
        <end position="280"/>
    </location>
</feature>
<dbReference type="SUPFAM" id="SSF54236">
    <property type="entry name" value="Ubiquitin-like"/>
    <property type="match status" value="1"/>
</dbReference>
<dbReference type="PROSITE" id="PS51873">
    <property type="entry name" value="TRIAD"/>
    <property type="match status" value="1"/>
</dbReference>
<feature type="compositionally biased region" description="Basic and acidic residues" evidence="14">
    <location>
        <begin position="511"/>
        <end position="532"/>
    </location>
</feature>
<dbReference type="InterPro" id="IPR047558">
    <property type="entry name" value="BRcat_RBR_HOIL1"/>
</dbReference>
<evidence type="ECO:0000256" key="12">
    <source>
        <dbReference type="ARBA" id="ARBA00022833"/>
    </source>
</evidence>
<dbReference type="EMBL" id="GBRD01014609">
    <property type="protein sequence ID" value="JAG51217.1"/>
    <property type="molecule type" value="Transcribed_RNA"/>
</dbReference>
<feature type="domain" description="RING-type" evidence="16">
    <location>
        <begin position="1006"/>
        <end position="1051"/>
    </location>
</feature>